<evidence type="ECO:0000313" key="2">
    <source>
        <dbReference type="Proteomes" id="UP000790377"/>
    </source>
</evidence>
<reference evidence="1" key="1">
    <citation type="journal article" date="2021" name="New Phytol.">
        <title>Evolutionary innovations through gain and loss of genes in the ectomycorrhizal Boletales.</title>
        <authorList>
            <person name="Wu G."/>
            <person name="Miyauchi S."/>
            <person name="Morin E."/>
            <person name="Kuo A."/>
            <person name="Drula E."/>
            <person name="Varga T."/>
            <person name="Kohler A."/>
            <person name="Feng B."/>
            <person name="Cao Y."/>
            <person name="Lipzen A."/>
            <person name="Daum C."/>
            <person name="Hundley H."/>
            <person name="Pangilinan J."/>
            <person name="Johnson J."/>
            <person name="Barry K."/>
            <person name="LaButti K."/>
            <person name="Ng V."/>
            <person name="Ahrendt S."/>
            <person name="Min B."/>
            <person name="Choi I.G."/>
            <person name="Park H."/>
            <person name="Plett J.M."/>
            <person name="Magnuson J."/>
            <person name="Spatafora J.W."/>
            <person name="Nagy L.G."/>
            <person name="Henrissat B."/>
            <person name="Grigoriev I.V."/>
            <person name="Yang Z.L."/>
            <person name="Xu J."/>
            <person name="Martin F.M."/>
        </authorList>
    </citation>
    <scope>NUCLEOTIDE SEQUENCE</scope>
    <source>
        <strain evidence="1">ATCC 28755</strain>
    </source>
</reference>
<sequence>MAFWVCRYCDANVADSHKTVTLHQKRCFKTPKTIGGLDVLVVQVGTGESQKFYYCCPQCSHRTETIDAVRKHYRKKHGSPHTSSSLVGNSYVEYFFPVEDPPVVHLPPVNNVPPVGNALPADYSPPTEDALPADVPSADDVPPIDDALPADDLPPVDITPPTDNVPPVDNALPVDNTPPANDVLPAHGTLPADDLPPIDIAPPTDNAPPVDNALPVDDLPPANDAPPADNVPDDAPRLKRQRDPADVGGRSSDLFPENETKSSWLEEPALHCPKCNVSFETLMQAADHIRQVEDPWHVFSFSMTWRRKSFRFYREEELNPSLPIPPEARRNLGLGGTMGGSIGSDAGIELDTSDPDSDIPDPQEFEPLGDFEVCLFHPRRFFVIFVFLDLAAFADHKSAIVQTMSTSRRR</sequence>
<dbReference type="EMBL" id="MU268019">
    <property type="protein sequence ID" value="KAH7906440.1"/>
    <property type="molecule type" value="Genomic_DNA"/>
</dbReference>
<dbReference type="Proteomes" id="UP000790377">
    <property type="component" value="Unassembled WGS sequence"/>
</dbReference>
<name>A0ACB7ZZG1_9AGAM</name>
<protein>
    <submittedName>
        <fullName evidence="1">Uncharacterized protein</fullName>
    </submittedName>
</protein>
<organism evidence="1 2">
    <name type="scientific">Hygrophoropsis aurantiaca</name>
    <dbReference type="NCBI Taxonomy" id="72124"/>
    <lineage>
        <taxon>Eukaryota</taxon>
        <taxon>Fungi</taxon>
        <taxon>Dikarya</taxon>
        <taxon>Basidiomycota</taxon>
        <taxon>Agaricomycotina</taxon>
        <taxon>Agaricomycetes</taxon>
        <taxon>Agaricomycetidae</taxon>
        <taxon>Boletales</taxon>
        <taxon>Coniophorineae</taxon>
        <taxon>Hygrophoropsidaceae</taxon>
        <taxon>Hygrophoropsis</taxon>
    </lineage>
</organism>
<gene>
    <name evidence="1" type="ORF">BJ138DRAFT_1117574</name>
</gene>
<keyword evidence="2" id="KW-1185">Reference proteome</keyword>
<accession>A0ACB7ZZG1</accession>
<comment type="caution">
    <text evidence="1">The sequence shown here is derived from an EMBL/GenBank/DDBJ whole genome shotgun (WGS) entry which is preliminary data.</text>
</comment>
<evidence type="ECO:0000313" key="1">
    <source>
        <dbReference type="EMBL" id="KAH7906440.1"/>
    </source>
</evidence>
<proteinExistence type="predicted"/>